<dbReference type="Proteomes" id="UP000671913">
    <property type="component" value="Chromosome"/>
</dbReference>
<dbReference type="AlphaFoldDB" id="A0A975GAI6"/>
<dbReference type="RefSeq" id="WP_284680016.1">
    <property type="nucleotide sequence ID" value="NZ_CP060096.1"/>
</dbReference>
<organism evidence="2 3">
    <name type="scientific">Aceticella autotrophica</name>
    <dbReference type="NCBI Taxonomy" id="2755338"/>
    <lineage>
        <taxon>Bacteria</taxon>
        <taxon>Bacillati</taxon>
        <taxon>Bacillota</taxon>
        <taxon>Clostridia</taxon>
        <taxon>Thermoanaerobacterales</taxon>
        <taxon>Thermoanaerobacteraceae</taxon>
        <taxon>Aceticella</taxon>
    </lineage>
</organism>
<proteinExistence type="predicted"/>
<feature type="transmembrane region" description="Helical" evidence="1">
    <location>
        <begin position="12"/>
        <end position="34"/>
    </location>
</feature>
<keyword evidence="1" id="KW-0812">Transmembrane</keyword>
<dbReference type="EMBL" id="CP060096">
    <property type="protein sequence ID" value="QSZ27325.1"/>
    <property type="molecule type" value="Genomic_DNA"/>
</dbReference>
<keyword evidence="1" id="KW-1133">Transmembrane helix</keyword>
<accession>A0A975GAI6</accession>
<gene>
    <name evidence="2" type="ORF">ACETAC_10920</name>
</gene>
<evidence type="ECO:0000256" key="1">
    <source>
        <dbReference type="SAM" id="Phobius"/>
    </source>
</evidence>
<protein>
    <submittedName>
        <fullName evidence="2">Uncharacterized protein</fullName>
    </submittedName>
</protein>
<reference evidence="2" key="1">
    <citation type="submission" date="2020-08" db="EMBL/GenBank/DDBJ databases">
        <title>Genomic insights into the carbon and energy metabolism of the first obligate autotrophic acetogenic bacterium Aceticella autotrophica gen. nov., sp. nov.</title>
        <authorList>
            <person name="Toshchakov S.V."/>
            <person name="Elcheninov A.G."/>
            <person name="Kublanov I.V."/>
            <person name="Frolov E.N."/>
            <person name="Lebedinsky A.V."/>
        </authorList>
    </citation>
    <scope>NUCLEOTIDE SEQUENCE</scope>
    <source>
        <strain evidence="2">3443-3Ac</strain>
    </source>
</reference>
<keyword evidence="3" id="KW-1185">Reference proteome</keyword>
<keyword evidence="1" id="KW-0472">Membrane</keyword>
<sequence>MTPTFSYYFMTFLNFFAALATPIAAIVFVTYYIIINNKKMKMLASIEKSVYKISGISPVKDETAQTDFEKDLK</sequence>
<evidence type="ECO:0000313" key="3">
    <source>
        <dbReference type="Proteomes" id="UP000671913"/>
    </source>
</evidence>
<evidence type="ECO:0000313" key="2">
    <source>
        <dbReference type="EMBL" id="QSZ27325.1"/>
    </source>
</evidence>
<dbReference type="KEGG" id="aaut:ACETAC_10920"/>
<name>A0A975GAI6_9THEO</name>